<protein>
    <submittedName>
        <fullName evidence="1">Uncharacterized protein</fullName>
    </submittedName>
</protein>
<sequence length="203" mass="22485">MPQRISIDKNVMALIMDGVDFDTVSIFYIVGHGTKIDKRFIADMSVYFPWGIDNYGWYESDTGFPLLEIYNCYRRRGQMGRTPSTSYDIQKVATPSKGASNETPLLSTRKSVIPDISLTPKDLNVAFCERMLAKYYLDGGGLDDVGIVCLTGDKKLSEVLSSLNKAPHGGQYSDLLVICLCCSVARGDEHNADSRAQGYSQLL</sequence>
<comment type="caution">
    <text evidence="1">The sequence shown here is derived from an EMBL/GenBank/DDBJ whole genome shotgun (WGS) entry which is preliminary data.</text>
</comment>
<name>A0A7Y7XVT2_9PSED</name>
<dbReference type="EMBL" id="JACAQE010000002">
    <property type="protein sequence ID" value="NWC13260.1"/>
    <property type="molecule type" value="Genomic_DNA"/>
</dbReference>
<gene>
    <name evidence="1" type="ORF">HX845_06390</name>
</gene>
<organism evidence="1 2">
    <name type="scientific">Pseudomonas gingeri</name>
    <dbReference type="NCBI Taxonomy" id="117681"/>
    <lineage>
        <taxon>Bacteria</taxon>
        <taxon>Pseudomonadati</taxon>
        <taxon>Pseudomonadota</taxon>
        <taxon>Gammaproteobacteria</taxon>
        <taxon>Pseudomonadales</taxon>
        <taxon>Pseudomonadaceae</taxon>
        <taxon>Pseudomonas</taxon>
    </lineage>
</organism>
<reference evidence="1 2" key="1">
    <citation type="submission" date="2020-04" db="EMBL/GenBank/DDBJ databases">
        <title>Molecular characterization of pseudomonads from Agaricus bisporus reveal novel blotch 2 pathogens in Western Europe.</title>
        <authorList>
            <person name="Taparia T."/>
            <person name="Krijger M."/>
            <person name="Haynes E."/>
            <person name="Elpinstone J.G."/>
            <person name="Noble R."/>
            <person name="Van Der Wolf J."/>
        </authorList>
    </citation>
    <scope>NUCLEOTIDE SEQUENCE [LARGE SCALE GENOMIC DNA]</scope>
    <source>
        <strain evidence="1 2">IPO3738</strain>
    </source>
</reference>
<evidence type="ECO:0000313" key="2">
    <source>
        <dbReference type="Proteomes" id="UP000517547"/>
    </source>
</evidence>
<dbReference type="AlphaFoldDB" id="A0A7Y7XVT2"/>
<dbReference type="Proteomes" id="UP000517547">
    <property type="component" value="Unassembled WGS sequence"/>
</dbReference>
<evidence type="ECO:0000313" key="1">
    <source>
        <dbReference type="EMBL" id="NWC13260.1"/>
    </source>
</evidence>
<dbReference type="RefSeq" id="WP_017125939.1">
    <property type="nucleotide sequence ID" value="NZ_JACAQE010000002.1"/>
</dbReference>
<proteinExistence type="predicted"/>
<accession>A0A7Y7XVT2</accession>